<name>A0ABV7TR87_9NEIS</name>
<comment type="caution">
    <text evidence="1">The sequence shown here is derived from an EMBL/GenBank/DDBJ whole genome shotgun (WGS) entry which is preliminary data.</text>
</comment>
<reference evidence="2" key="1">
    <citation type="journal article" date="2019" name="Int. J. Syst. Evol. Microbiol.">
        <title>The Global Catalogue of Microorganisms (GCM) 10K type strain sequencing project: providing services to taxonomists for standard genome sequencing and annotation.</title>
        <authorList>
            <consortium name="The Broad Institute Genomics Platform"/>
            <consortium name="The Broad Institute Genome Sequencing Center for Infectious Disease"/>
            <person name="Wu L."/>
            <person name="Ma J."/>
        </authorList>
    </citation>
    <scope>NUCLEOTIDE SEQUENCE [LARGE SCALE GENOMIC DNA]</scope>
    <source>
        <strain evidence="2">KCTC 42195</strain>
    </source>
</reference>
<organism evidence="1 2">
    <name type="scientific">Vogesella amnigena</name>
    <dbReference type="NCBI Taxonomy" id="1507449"/>
    <lineage>
        <taxon>Bacteria</taxon>
        <taxon>Pseudomonadati</taxon>
        <taxon>Pseudomonadota</taxon>
        <taxon>Betaproteobacteria</taxon>
        <taxon>Neisseriales</taxon>
        <taxon>Chromobacteriaceae</taxon>
        <taxon>Vogesella</taxon>
    </lineage>
</organism>
<dbReference type="RefSeq" id="WP_390276264.1">
    <property type="nucleotide sequence ID" value="NZ_JBHRYH010000005.1"/>
</dbReference>
<evidence type="ECO:0000313" key="2">
    <source>
        <dbReference type="Proteomes" id="UP001595636"/>
    </source>
</evidence>
<proteinExistence type="predicted"/>
<dbReference type="Proteomes" id="UP001595636">
    <property type="component" value="Unassembled WGS sequence"/>
</dbReference>
<gene>
    <name evidence="1" type="ORF">ACFOKJ_01705</name>
</gene>
<accession>A0ABV7TR87</accession>
<keyword evidence="2" id="KW-1185">Reference proteome</keyword>
<dbReference type="EMBL" id="JBHRYH010000005">
    <property type="protein sequence ID" value="MFC3624860.1"/>
    <property type="molecule type" value="Genomic_DNA"/>
</dbReference>
<feature type="non-terminal residue" evidence="1">
    <location>
        <position position="1"/>
    </location>
</feature>
<sequence length="63" mass="7177">CRRQQRRRTIPIAPNRVNSELHEKTNEFDKSLICKAGKKQKSLAAARLFQLRAISAGFPAVQE</sequence>
<evidence type="ECO:0000313" key="1">
    <source>
        <dbReference type="EMBL" id="MFC3624860.1"/>
    </source>
</evidence>
<protein>
    <submittedName>
        <fullName evidence="1">Uncharacterized protein</fullName>
    </submittedName>
</protein>